<dbReference type="Proteomes" id="UP001054252">
    <property type="component" value="Unassembled WGS sequence"/>
</dbReference>
<proteinExistence type="predicted"/>
<evidence type="ECO:0000313" key="1">
    <source>
        <dbReference type="EMBL" id="GKV31700.1"/>
    </source>
</evidence>
<gene>
    <name evidence="1" type="ORF">SLEP1_g40371</name>
</gene>
<evidence type="ECO:0000313" key="2">
    <source>
        <dbReference type="Proteomes" id="UP001054252"/>
    </source>
</evidence>
<sequence length="72" mass="8475">MCNSYASIYGYTYLGTHKQQSLMKVDVEPNLPIVRWLLSIISTKQWILMKMSRIDAMKREMEGKAAWGHRRL</sequence>
<organism evidence="1 2">
    <name type="scientific">Rubroshorea leprosula</name>
    <dbReference type="NCBI Taxonomy" id="152421"/>
    <lineage>
        <taxon>Eukaryota</taxon>
        <taxon>Viridiplantae</taxon>
        <taxon>Streptophyta</taxon>
        <taxon>Embryophyta</taxon>
        <taxon>Tracheophyta</taxon>
        <taxon>Spermatophyta</taxon>
        <taxon>Magnoliopsida</taxon>
        <taxon>eudicotyledons</taxon>
        <taxon>Gunneridae</taxon>
        <taxon>Pentapetalae</taxon>
        <taxon>rosids</taxon>
        <taxon>malvids</taxon>
        <taxon>Malvales</taxon>
        <taxon>Dipterocarpaceae</taxon>
        <taxon>Rubroshorea</taxon>
    </lineage>
</organism>
<dbReference type="AlphaFoldDB" id="A0AAV5L3K7"/>
<dbReference type="EMBL" id="BPVZ01000092">
    <property type="protein sequence ID" value="GKV31700.1"/>
    <property type="molecule type" value="Genomic_DNA"/>
</dbReference>
<comment type="caution">
    <text evidence="1">The sequence shown here is derived from an EMBL/GenBank/DDBJ whole genome shotgun (WGS) entry which is preliminary data.</text>
</comment>
<keyword evidence="2" id="KW-1185">Reference proteome</keyword>
<accession>A0AAV5L3K7</accession>
<protein>
    <submittedName>
        <fullName evidence="1">Uncharacterized protein</fullName>
    </submittedName>
</protein>
<reference evidence="1 2" key="1">
    <citation type="journal article" date="2021" name="Commun. Biol.">
        <title>The genome of Shorea leprosula (Dipterocarpaceae) highlights the ecological relevance of drought in aseasonal tropical rainforests.</title>
        <authorList>
            <person name="Ng K.K.S."/>
            <person name="Kobayashi M.J."/>
            <person name="Fawcett J.A."/>
            <person name="Hatakeyama M."/>
            <person name="Paape T."/>
            <person name="Ng C.H."/>
            <person name="Ang C.C."/>
            <person name="Tnah L.H."/>
            <person name="Lee C.T."/>
            <person name="Nishiyama T."/>
            <person name="Sese J."/>
            <person name="O'Brien M.J."/>
            <person name="Copetti D."/>
            <person name="Mohd Noor M.I."/>
            <person name="Ong R.C."/>
            <person name="Putra M."/>
            <person name="Sireger I.Z."/>
            <person name="Indrioko S."/>
            <person name="Kosugi Y."/>
            <person name="Izuno A."/>
            <person name="Isagi Y."/>
            <person name="Lee S.L."/>
            <person name="Shimizu K.K."/>
        </authorList>
    </citation>
    <scope>NUCLEOTIDE SEQUENCE [LARGE SCALE GENOMIC DNA]</scope>
    <source>
        <strain evidence="1">214</strain>
    </source>
</reference>
<name>A0AAV5L3K7_9ROSI</name>